<proteinExistence type="predicted"/>
<name>A0A9P8TCT0_9ASCO</name>
<dbReference type="EMBL" id="JAEUBD010000526">
    <property type="protein sequence ID" value="KAH3674014.1"/>
    <property type="molecule type" value="Genomic_DNA"/>
</dbReference>
<keyword evidence="1" id="KW-0732">Signal</keyword>
<reference evidence="2" key="1">
    <citation type="journal article" date="2021" name="Open Biol.">
        <title>Shared evolutionary footprints suggest mitochondrial oxidative damage underlies multiple complex I losses in fungi.</title>
        <authorList>
            <person name="Schikora-Tamarit M.A."/>
            <person name="Marcet-Houben M."/>
            <person name="Nosek J."/>
            <person name="Gabaldon T."/>
        </authorList>
    </citation>
    <scope>NUCLEOTIDE SEQUENCE</scope>
    <source>
        <strain evidence="2">NCAIM Y.01608</strain>
    </source>
</reference>
<sequence>MLLLVLVLVITLALVAPQLVSNLRDIGTVALEKQASISATKKPGESAVYRSVDVPHGLPLTTGLRIQTGYKIRDGILKDIWHQALQKDTVLEVGGATRSIRQINGMILHLAQQMDQHNVGPRVGLNSGLDDLHALVVLFCCFFVCDRTVVVGQNPNVDVLFERKTAGSAANVVDLDDPTYFLERPETTDYAYNPIKDYSRFNNEPYIELIDGVEYRYFQRSFVSAVASQLMSLSTAFSWSSRDRLLVVVGNRNNALVKILCGLLTGVELITVAADAPIDALVGSRPTIVSAPSAWLQPLVHVRPSPLRALLLNRAEFLNSHGIFNPLGKMYATRLRLVYLQDSIFTSAQYNKLKSLLHARIVKETDIRGSMGPLLKTNLFEYRLLGQNQLGVPANSVELKTRDGRLYARGFVLAKHDAMKVDEEMWTDTGLRGFFATDGCFYAS</sequence>
<reference evidence="2" key="2">
    <citation type="submission" date="2021-01" db="EMBL/GenBank/DDBJ databases">
        <authorList>
            <person name="Schikora-Tamarit M.A."/>
        </authorList>
    </citation>
    <scope>NUCLEOTIDE SEQUENCE</scope>
    <source>
        <strain evidence="2">NCAIM Y.01608</strain>
    </source>
</reference>
<accession>A0A9P8TCT0</accession>
<organism evidence="2 3">
    <name type="scientific">Ogataea polymorpha</name>
    <dbReference type="NCBI Taxonomy" id="460523"/>
    <lineage>
        <taxon>Eukaryota</taxon>
        <taxon>Fungi</taxon>
        <taxon>Dikarya</taxon>
        <taxon>Ascomycota</taxon>
        <taxon>Saccharomycotina</taxon>
        <taxon>Pichiomycetes</taxon>
        <taxon>Pichiales</taxon>
        <taxon>Pichiaceae</taxon>
        <taxon>Ogataea</taxon>
    </lineage>
</organism>
<dbReference type="AlphaFoldDB" id="A0A9P8TCT0"/>
<evidence type="ECO:0000313" key="3">
    <source>
        <dbReference type="Proteomes" id="UP000788993"/>
    </source>
</evidence>
<comment type="caution">
    <text evidence="2">The sequence shown here is derived from an EMBL/GenBank/DDBJ whole genome shotgun (WGS) entry which is preliminary data.</text>
</comment>
<evidence type="ECO:0000313" key="2">
    <source>
        <dbReference type="EMBL" id="KAH3674014.1"/>
    </source>
</evidence>
<gene>
    <name evidence="2" type="ORF">OGATHE_001994</name>
</gene>
<feature type="signal peptide" evidence="1">
    <location>
        <begin position="1"/>
        <end position="17"/>
    </location>
</feature>
<protein>
    <recommendedName>
        <fullName evidence="4">AMP-dependent synthetase/ligase domain-containing protein</fullName>
    </recommendedName>
</protein>
<keyword evidence="3" id="KW-1185">Reference proteome</keyword>
<evidence type="ECO:0000256" key="1">
    <source>
        <dbReference type="SAM" id="SignalP"/>
    </source>
</evidence>
<dbReference type="Proteomes" id="UP000788993">
    <property type="component" value="Unassembled WGS sequence"/>
</dbReference>
<evidence type="ECO:0008006" key="4">
    <source>
        <dbReference type="Google" id="ProtNLM"/>
    </source>
</evidence>
<feature type="chain" id="PRO_5040248517" description="AMP-dependent synthetase/ligase domain-containing protein" evidence="1">
    <location>
        <begin position="18"/>
        <end position="444"/>
    </location>
</feature>